<evidence type="ECO:0000313" key="1">
    <source>
        <dbReference type="EMBL" id="KAH8038753.1"/>
    </source>
</evidence>
<evidence type="ECO:0008006" key="3">
    <source>
        <dbReference type="Google" id="ProtNLM"/>
    </source>
</evidence>
<protein>
    <recommendedName>
        <fullName evidence="3">Salivary secreted protein</fullName>
    </recommendedName>
</protein>
<reference evidence="1" key="2">
    <citation type="submission" date="2021-09" db="EMBL/GenBank/DDBJ databases">
        <authorList>
            <person name="Jia N."/>
            <person name="Wang J."/>
            <person name="Shi W."/>
            <person name="Du L."/>
            <person name="Sun Y."/>
            <person name="Zhan W."/>
            <person name="Jiang J."/>
            <person name="Wang Q."/>
            <person name="Zhang B."/>
            <person name="Ji P."/>
            <person name="Sakyi L.B."/>
            <person name="Cui X."/>
            <person name="Yuan T."/>
            <person name="Jiang B."/>
            <person name="Yang W."/>
            <person name="Lam T.T.-Y."/>
            <person name="Chang Q."/>
            <person name="Ding S."/>
            <person name="Wang X."/>
            <person name="Zhu J."/>
            <person name="Ruan X."/>
            <person name="Zhao L."/>
            <person name="Wei J."/>
            <person name="Que T."/>
            <person name="Du C."/>
            <person name="Cheng J."/>
            <person name="Dai P."/>
            <person name="Han X."/>
            <person name="Huang E."/>
            <person name="Gao Y."/>
            <person name="Liu J."/>
            <person name="Shao H."/>
            <person name="Ye R."/>
            <person name="Li L."/>
            <person name="Wei W."/>
            <person name="Wang X."/>
            <person name="Wang C."/>
            <person name="Huo Q."/>
            <person name="Li W."/>
            <person name="Guo W."/>
            <person name="Chen H."/>
            <person name="Chen S."/>
            <person name="Zhou L."/>
            <person name="Zhou L."/>
            <person name="Ni X."/>
            <person name="Tian J."/>
            <person name="Zhou Y."/>
            <person name="Sheng Y."/>
            <person name="Liu T."/>
            <person name="Pan Y."/>
            <person name="Xia L."/>
            <person name="Li J."/>
            <person name="Zhao F."/>
            <person name="Cao W."/>
        </authorList>
    </citation>
    <scope>NUCLEOTIDE SEQUENCE</scope>
    <source>
        <strain evidence="1">Rmic-2018</strain>
        <tissue evidence="1">Larvae</tissue>
    </source>
</reference>
<accession>A0A9J6EWU2</accession>
<dbReference type="Proteomes" id="UP000821866">
    <property type="component" value="Chromosome 1"/>
</dbReference>
<sequence length="315" mass="34632">MRGRQGFVSTLPHGRAGSSGLVVKRGAPQSLMEPRRKGRGVSVSVLCRALPQHVRKRSRVSAAAPAVGGCVHVREYEVKAGRLSEGKLGIMQKYCVIAFTLTVLSRASAGTIAEANAYMDTVLDHYLPTLVRSTPVLYPFVSIPDFHFKILKTGITNRDLKVNITEGGIHGFDNGVHRLGNCENPILVDGNTTVNCVLNMTGIGATLTATTKGDTLVGTIKTIWVNVTLKRETVLKVAVTALTPRPPSLQTFFMEKLKLSTKYDKHLSLNEDREDEFEDIIEEKVKDFLISAVYNPYKTLFDRAVQQAHQAFPRA</sequence>
<dbReference type="VEuPathDB" id="VectorBase:LOC119159678"/>
<keyword evidence="2" id="KW-1185">Reference proteome</keyword>
<reference evidence="1" key="1">
    <citation type="journal article" date="2020" name="Cell">
        <title>Large-Scale Comparative Analyses of Tick Genomes Elucidate Their Genetic Diversity and Vector Capacities.</title>
        <authorList>
            <consortium name="Tick Genome and Microbiome Consortium (TIGMIC)"/>
            <person name="Jia N."/>
            <person name="Wang J."/>
            <person name="Shi W."/>
            <person name="Du L."/>
            <person name="Sun Y."/>
            <person name="Zhan W."/>
            <person name="Jiang J.F."/>
            <person name="Wang Q."/>
            <person name="Zhang B."/>
            <person name="Ji P."/>
            <person name="Bell-Sakyi L."/>
            <person name="Cui X.M."/>
            <person name="Yuan T.T."/>
            <person name="Jiang B.G."/>
            <person name="Yang W.F."/>
            <person name="Lam T.T."/>
            <person name="Chang Q.C."/>
            <person name="Ding S.J."/>
            <person name="Wang X.J."/>
            <person name="Zhu J.G."/>
            <person name="Ruan X.D."/>
            <person name="Zhao L."/>
            <person name="Wei J.T."/>
            <person name="Ye R.Z."/>
            <person name="Que T.C."/>
            <person name="Du C.H."/>
            <person name="Zhou Y.H."/>
            <person name="Cheng J.X."/>
            <person name="Dai P.F."/>
            <person name="Guo W.B."/>
            <person name="Han X.H."/>
            <person name="Huang E.J."/>
            <person name="Li L.F."/>
            <person name="Wei W."/>
            <person name="Gao Y.C."/>
            <person name="Liu J.Z."/>
            <person name="Shao H.Z."/>
            <person name="Wang X."/>
            <person name="Wang C.C."/>
            <person name="Yang T.C."/>
            <person name="Huo Q.B."/>
            <person name="Li W."/>
            <person name="Chen H.Y."/>
            <person name="Chen S.E."/>
            <person name="Zhou L.G."/>
            <person name="Ni X.B."/>
            <person name="Tian J.H."/>
            <person name="Sheng Y."/>
            <person name="Liu T."/>
            <person name="Pan Y.S."/>
            <person name="Xia L.Y."/>
            <person name="Li J."/>
            <person name="Zhao F."/>
            <person name="Cao W.C."/>
        </authorList>
    </citation>
    <scope>NUCLEOTIDE SEQUENCE</scope>
    <source>
        <strain evidence="1">Rmic-2018</strain>
    </source>
</reference>
<dbReference type="EMBL" id="JABSTU010000001">
    <property type="protein sequence ID" value="KAH8038753.1"/>
    <property type="molecule type" value="Genomic_DNA"/>
</dbReference>
<gene>
    <name evidence="1" type="ORF">HPB51_002897</name>
</gene>
<proteinExistence type="predicted"/>
<name>A0A9J6EWU2_RHIMP</name>
<organism evidence="1 2">
    <name type="scientific">Rhipicephalus microplus</name>
    <name type="common">Cattle tick</name>
    <name type="synonym">Boophilus microplus</name>
    <dbReference type="NCBI Taxonomy" id="6941"/>
    <lineage>
        <taxon>Eukaryota</taxon>
        <taxon>Metazoa</taxon>
        <taxon>Ecdysozoa</taxon>
        <taxon>Arthropoda</taxon>
        <taxon>Chelicerata</taxon>
        <taxon>Arachnida</taxon>
        <taxon>Acari</taxon>
        <taxon>Parasitiformes</taxon>
        <taxon>Ixodida</taxon>
        <taxon>Ixodoidea</taxon>
        <taxon>Ixodidae</taxon>
        <taxon>Rhipicephalinae</taxon>
        <taxon>Rhipicephalus</taxon>
        <taxon>Boophilus</taxon>
    </lineage>
</organism>
<evidence type="ECO:0000313" key="2">
    <source>
        <dbReference type="Proteomes" id="UP000821866"/>
    </source>
</evidence>
<dbReference type="AlphaFoldDB" id="A0A9J6EWU2"/>
<comment type="caution">
    <text evidence="1">The sequence shown here is derived from an EMBL/GenBank/DDBJ whole genome shotgun (WGS) entry which is preliminary data.</text>
</comment>